<keyword evidence="3" id="KW-0731">Sigma factor</keyword>
<dbReference type="PANTHER" id="PTHR43133:SF8">
    <property type="entry name" value="RNA POLYMERASE SIGMA FACTOR HI_1459-RELATED"/>
    <property type="match status" value="1"/>
</dbReference>
<dbReference type="InterPro" id="IPR014284">
    <property type="entry name" value="RNA_pol_sigma-70_dom"/>
</dbReference>
<evidence type="ECO:0000256" key="2">
    <source>
        <dbReference type="ARBA" id="ARBA00023015"/>
    </source>
</evidence>
<dbReference type="AlphaFoldDB" id="A0A7Y2EAX8"/>
<evidence type="ECO:0000313" key="8">
    <source>
        <dbReference type="Proteomes" id="UP000547674"/>
    </source>
</evidence>
<dbReference type="EMBL" id="JABDJR010000680">
    <property type="protein sequence ID" value="NNF08448.1"/>
    <property type="molecule type" value="Genomic_DNA"/>
</dbReference>
<keyword evidence="4" id="KW-0238">DNA-binding</keyword>
<dbReference type="GO" id="GO:0016987">
    <property type="term" value="F:sigma factor activity"/>
    <property type="evidence" value="ECO:0007669"/>
    <property type="project" value="UniProtKB-KW"/>
</dbReference>
<sequence>MIEESVFKRAIAQDPRAWEELLAAYGSLIYGTAIRVGCGPDDAADVSQKVWVSLFEGIGSIRESQALPRWLAVTTKRIAVHHLTSQRRHYGDEIVDEHMSSDPSVEELLAAEDEAARVRKAIEQLPEQCRQLLPALFENEKVEYHQVSQALGVPVGSIGPTRARCLAKLAKILAKKDA</sequence>
<gene>
    <name evidence="7" type="ORF">HKN21_16930</name>
</gene>
<dbReference type="InterPro" id="IPR013324">
    <property type="entry name" value="RNA_pol_sigma_r3/r4-like"/>
</dbReference>
<keyword evidence="5" id="KW-0804">Transcription</keyword>
<dbReference type="Proteomes" id="UP000547674">
    <property type="component" value="Unassembled WGS sequence"/>
</dbReference>
<feature type="domain" description="RNA polymerase sigma-70 region 2" evidence="6">
    <location>
        <begin position="22"/>
        <end position="88"/>
    </location>
</feature>
<dbReference type="SUPFAM" id="SSF88659">
    <property type="entry name" value="Sigma3 and sigma4 domains of RNA polymerase sigma factors"/>
    <property type="match status" value="1"/>
</dbReference>
<reference evidence="7 8" key="1">
    <citation type="submission" date="2020-03" db="EMBL/GenBank/DDBJ databases">
        <title>Metabolic flexibility allows generalist bacteria to become dominant in a frequently disturbed ecosystem.</title>
        <authorList>
            <person name="Chen Y.-J."/>
            <person name="Leung P.M."/>
            <person name="Bay S.K."/>
            <person name="Hugenholtz P."/>
            <person name="Kessler A.J."/>
            <person name="Shelley G."/>
            <person name="Waite D.W."/>
            <person name="Cook P.L."/>
            <person name="Greening C."/>
        </authorList>
    </citation>
    <scope>NUCLEOTIDE SEQUENCE [LARGE SCALE GENOMIC DNA]</scope>
    <source>
        <strain evidence="7">SS_bin_28</strain>
    </source>
</reference>
<keyword evidence="2" id="KW-0805">Transcription regulation</keyword>
<evidence type="ECO:0000256" key="5">
    <source>
        <dbReference type="ARBA" id="ARBA00023163"/>
    </source>
</evidence>
<organism evidence="7 8">
    <name type="scientific">Eiseniibacteriota bacterium</name>
    <dbReference type="NCBI Taxonomy" id="2212470"/>
    <lineage>
        <taxon>Bacteria</taxon>
        <taxon>Candidatus Eiseniibacteriota</taxon>
    </lineage>
</organism>
<protein>
    <submittedName>
        <fullName evidence="7">Sigma-70 family RNA polymerase sigma factor</fullName>
    </submittedName>
</protein>
<comment type="similarity">
    <text evidence="1">Belongs to the sigma-70 factor family. ECF subfamily.</text>
</comment>
<dbReference type="InterPro" id="IPR039425">
    <property type="entry name" value="RNA_pol_sigma-70-like"/>
</dbReference>
<dbReference type="InterPro" id="IPR013325">
    <property type="entry name" value="RNA_pol_sigma_r2"/>
</dbReference>
<evidence type="ECO:0000256" key="4">
    <source>
        <dbReference type="ARBA" id="ARBA00023125"/>
    </source>
</evidence>
<evidence type="ECO:0000256" key="1">
    <source>
        <dbReference type="ARBA" id="ARBA00010641"/>
    </source>
</evidence>
<dbReference type="GO" id="GO:0003677">
    <property type="term" value="F:DNA binding"/>
    <property type="evidence" value="ECO:0007669"/>
    <property type="project" value="UniProtKB-KW"/>
</dbReference>
<dbReference type="Pfam" id="PF04542">
    <property type="entry name" value="Sigma70_r2"/>
    <property type="match status" value="1"/>
</dbReference>
<dbReference type="Gene3D" id="1.10.1740.10">
    <property type="match status" value="1"/>
</dbReference>
<dbReference type="InterPro" id="IPR007627">
    <property type="entry name" value="RNA_pol_sigma70_r2"/>
</dbReference>
<evidence type="ECO:0000313" key="7">
    <source>
        <dbReference type="EMBL" id="NNF08448.1"/>
    </source>
</evidence>
<dbReference type="PANTHER" id="PTHR43133">
    <property type="entry name" value="RNA POLYMERASE ECF-TYPE SIGMA FACTO"/>
    <property type="match status" value="1"/>
</dbReference>
<evidence type="ECO:0000256" key="3">
    <source>
        <dbReference type="ARBA" id="ARBA00023082"/>
    </source>
</evidence>
<accession>A0A7Y2EAX8</accession>
<dbReference type="NCBIfam" id="TIGR02937">
    <property type="entry name" value="sigma70-ECF"/>
    <property type="match status" value="1"/>
</dbReference>
<dbReference type="GO" id="GO:0006352">
    <property type="term" value="P:DNA-templated transcription initiation"/>
    <property type="evidence" value="ECO:0007669"/>
    <property type="project" value="InterPro"/>
</dbReference>
<evidence type="ECO:0000259" key="6">
    <source>
        <dbReference type="Pfam" id="PF04542"/>
    </source>
</evidence>
<comment type="caution">
    <text evidence="7">The sequence shown here is derived from an EMBL/GenBank/DDBJ whole genome shotgun (WGS) entry which is preliminary data.</text>
</comment>
<name>A0A7Y2EAX8_UNCEI</name>
<dbReference type="SUPFAM" id="SSF88946">
    <property type="entry name" value="Sigma2 domain of RNA polymerase sigma factors"/>
    <property type="match status" value="1"/>
</dbReference>
<proteinExistence type="inferred from homology"/>
<dbReference type="Gene3D" id="1.10.10.10">
    <property type="entry name" value="Winged helix-like DNA-binding domain superfamily/Winged helix DNA-binding domain"/>
    <property type="match status" value="1"/>
</dbReference>
<dbReference type="InterPro" id="IPR036388">
    <property type="entry name" value="WH-like_DNA-bd_sf"/>
</dbReference>